<dbReference type="OrthoDB" id="8188786at2"/>
<name>L7LAX1_9ACTN</name>
<dbReference type="AlphaFoldDB" id="L7LAX1"/>
<evidence type="ECO:0000313" key="1">
    <source>
        <dbReference type="EMBL" id="GAC57212.1"/>
    </source>
</evidence>
<protein>
    <submittedName>
        <fullName evidence="1">Uncharacterized protein</fullName>
    </submittedName>
</protein>
<evidence type="ECO:0000313" key="2">
    <source>
        <dbReference type="Proteomes" id="UP000053405"/>
    </source>
</evidence>
<gene>
    <name evidence="1" type="ORF">GOHSU_17_00150</name>
</gene>
<dbReference type="Proteomes" id="UP000053405">
    <property type="component" value="Unassembled WGS sequence"/>
</dbReference>
<sequence>MTKGQEELFLWKRTVPGSPLERLLGGPETVWLIDRVRVRLVDCDGGPLCGVVVLSTPDRLAVRSDRPPDWPGGASKTLRVDLSAVEDVLRRGLWPAARAEWRRGIATWRRRRVVLALPSRKKRWSRSW</sequence>
<reference evidence="1 2" key="1">
    <citation type="submission" date="2012-12" db="EMBL/GenBank/DDBJ databases">
        <title>Whole genome shotgun sequence of Gordonia hirsuta NBRC 16056.</title>
        <authorList>
            <person name="Isaki-Nakamura S."/>
            <person name="Hosoyama A."/>
            <person name="Tsuchikane K."/>
            <person name="Katsumata H."/>
            <person name="Baba S."/>
            <person name="Yamazaki S."/>
            <person name="Fujita N."/>
        </authorList>
    </citation>
    <scope>NUCLEOTIDE SEQUENCE [LARGE SCALE GENOMIC DNA]</scope>
    <source>
        <strain evidence="1 2">NBRC 16056</strain>
    </source>
</reference>
<proteinExistence type="predicted"/>
<accession>L7LAX1</accession>
<dbReference type="RefSeq" id="WP_005938908.1">
    <property type="nucleotide sequence ID" value="NZ_ATVK01000009.1"/>
</dbReference>
<organism evidence="1 2">
    <name type="scientific">Gordonia hirsuta DSM 44140 = NBRC 16056</name>
    <dbReference type="NCBI Taxonomy" id="1121927"/>
    <lineage>
        <taxon>Bacteria</taxon>
        <taxon>Bacillati</taxon>
        <taxon>Actinomycetota</taxon>
        <taxon>Actinomycetes</taxon>
        <taxon>Mycobacteriales</taxon>
        <taxon>Gordoniaceae</taxon>
        <taxon>Gordonia</taxon>
    </lineage>
</organism>
<dbReference type="EMBL" id="BANT01000017">
    <property type="protein sequence ID" value="GAC57212.1"/>
    <property type="molecule type" value="Genomic_DNA"/>
</dbReference>
<keyword evidence="2" id="KW-1185">Reference proteome</keyword>
<comment type="caution">
    <text evidence="1">The sequence shown here is derived from an EMBL/GenBank/DDBJ whole genome shotgun (WGS) entry which is preliminary data.</text>
</comment>